<dbReference type="InterPro" id="IPR005829">
    <property type="entry name" value="Sugar_transporter_CS"/>
</dbReference>
<feature type="transmembrane region" description="Helical" evidence="6">
    <location>
        <begin position="310"/>
        <end position="327"/>
    </location>
</feature>
<feature type="transmembrane region" description="Helical" evidence="6">
    <location>
        <begin position="42"/>
        <end position="65"/>
    </location>
</feature>
<proteinExistence type="predicted"/>
<dbReference type="InterPro" id="IPR011701">
    <property type="entry name" value="MFS"/>
</dbReference>
<evidence type="ECO:0000256" key="6">
    <source>
        <dbReference type="SAM" id="Phobius"/>
    </source>
</evidence>
<dbReference type="Gene3D" id="1.20.1250.20">
    <property type="entry name" value="MFS general substrate transporter like domains"/>
    <property type="match status" value="1"/>
</dbReference>
<dbReference type="RefSeq" id="WP_095264466.1">
    <property type="nucleotide sequence ID" value="NZ_NPBY01000022.1"/>
</dbReference>
<feature type="transmembrane region" description="Helical" evidence="6">
    <location>
        <begin position="77"/>
        <end position="96"/>
    </location>
</feature>
<dbReference type="PROSITE" id="PS50850">
    <property type="entry name" value="MFS"/>
    <property type="match status" value="1"/>
</dbReference>
<keyword evidence="3 6" id="KW-0812">Transmembrane</keyword>
<keyword evidence="4 6" id="KW-1133">Transmembrane helix</keyword>
<feature type="transmembrane region" description="Helical" evidence="6">
    <location>
        <begin position="372"/>
        <end position="392"/>
    </location>
</feature>
<feature type="transmembrane region" description="Helical" evidence="6">
    <location>
        <begin position="146"/>
        <end position="165"/>
    </location>
</feature>
<feature type="transmembrane region" description="Helical" evidence="6">
    <location>
        <begin position="171"/>
        <end position="188"/>
    </location>
</feature>
<dbReference type="OrthoDB" id="9816124at2"/>
<dbReference type="Proteomes" id="UP000215596">
    <property type="component" value="Unassembled WGS sequence"/>
</dbReference>
<feature type="transmembrane region" description="Helical" evidence="6">
    <location>
        <begin position="348"/>
        <end position="366"/>
    </location>
</feature>
<dbReference type="PANTHER" id="PTHR23530:SF1">
    <property type="entry name" value="PERMEASE, MAJOR FACILITATOR SUPERFAMILY-RELATED"/>
    <property type="match status" value="1"/>
</dbReference>
<evidence type="ECO:0000259" key="7">
    <source>
        <dbReference type="PROSITE" id="PS50850"/>
    </source>
</evidence>
<dbReference type="GO" id="GO:0005886">
    <property type="term" value="C:plasma membrane"/>
    <property type="evidence" value="ECO:0007669"/>
    <property type="project" value="UniProtKB-SubCell"/>
</dbReference>
<reference evidence="8 9" key="1">
    <citation type="submission" date="2017-07" db="EMBL/GenBank/DDBJ databases">
        <title>Isolation and whole genome analysis of endospore-forming bacteria from heroin.</title>
        <authorList>
            <person name="Kalinowski J."/>
            <person name="Ahrens B."/>
            <person name="Al-Dilaimi A."/>
            <person name="Winkler A."/>
            <person name="Wibberg D."/>
            <person name="Schleenbecker U."/>
            <person name="Ruckert C."/>
            <person name="Wolfel R."/>
            <person name="Grass G."/>
        </authorList>
    </citation>
    <scope>NUCLEOTIDE SEQUENCE [LARGE SCALE GENOMIC DNA]</scope>
    <source>
        <strain evidence="8 9">7537-G1</strain>
    </source>
</reference>
<dbReference type="EMBL" id="NPBY01000022">
    <property type="protein sequence ID" value="PAD78302.1"/>
    <property type="molecule type" value="Genomic_DNA"/>
</dbReference>
<organism evidence="8 9">
    <name type="scientific">Paenibacillus campinasensis</name>
    <dbReference type="NCBI Taxonomy" id="66347"/>
    <lineage>
        <taxon>Bacteria</taxon>
        <taxon>Bacillati</taxon>
        <taxon>Bacillota</taxon>
        <taxon>Bacilli</taxon>
        <taxon>Bacillales</taxon>
        <taxon>Paenibacillaceae</taxon>
        <taxon>Paenibacillus</taxon>
    </lineage>
</organism>
<evidence type="ECO:0000256" key="2">
    <source>
        <dbReference type="ARBA" id="ARBA00022448"/>
    </source>
</evidence>
<keyword evidence="2" id="KW-0813">Transport</keyword>
<dbReference type="AlphaFoldDB" id="A0A268EYV4"/>
<evidence type="ECO:0000256" key="5">
    <source>
        <dbReference type="ARBA" id="ARBA00023136"/>
    </source>
</evidence>
<feature type="transmembrane region" description="Helical" evidence="6">
    <location>
        <begin position="17"/>
        <end position="36"/>
    </location>
</feature>
<dbReference type="PROSITE" id="PS00216">
    <property type="entry name" value="SUGAR_TRANSPORT_1"/>
    <property type="match status" value="1"/>
</dbReference>
<comment type="caution">
    <text evidence="8">The sequence shown here is derived from an EMBL/GenBank/DDBJ whole genome shotgun (WGS) entry which is preliminary data.</text>
</comment>
<evidence type="ECO:0000313" key="9">
    <source>
        <dbReference type="Proteomes" id="UP000215596"/>
    </source>
</evidence>
<keyword evidence="5 6" id="KW-0472">Membrane</keyword>
<dbReference type="InterPro" id="IPR053160">
    <property type="entry name" value="MFS_DHA3_Transporter"/>
</dbReference>
<feature type="transmembrane region" description="Helical" evidence="6">
    <location>
        <begin position="252"/>
        <end position="273"/>
    </location>
</feature>
<evidence type="ECO:0000256" key="1">
    <source>
        <dbReference type="ARBA" id="ARBA00004651"/>
    </source>
</evidence>
<name>A0A268EYV4_9BACL</name>
<dbReference type="SUPFAM" id="SSF103473">
    <property type="entry name" value="MFS general substrate transporter"/>
    <property type="match status" value="1"/>
</dbReference>
<dbReference type="InterPro" id="IPR036259">
    <property type="entry name" value="MFS_trans_sf"/>
</dbReference>
<comment type="subcellular location">
    <subcellularLocation>
        <location evidence="1">Cell membrane</location>
        <topology evidence="1">Multi-pass membrane protein</topology>
    </subcellularLocation>
</comment>
<evidence type="ECO:0000313" key="8">
    <source>
        <dbReference type="EMBL" id="PAD78302.1"/>
    </source>
</evidence>
<dbReference type="PANTHER" id="PTHR23530">
    <property type="entry name" value="TRANSPORT PROTEIN-RELATED"/>
    <property type="match status" value="1"/>
</dbReference>
<accession>A0A268EYV4</accession>
<protein>
    <recommendedName>
        <fullName evidence="7">Major facilitator superfamily (MFS) profile domain-containing protein</fullName>
    </recommendedName>
</protein>
<feature type="transmembrane region" description="Helical" evidence="6">
    <location>
        <begin position="223"/>
        <end position="246"/>
    </location>
</feature>
<dbReference type="Pfam" id="PF07690">
    <property type="entry name" value="MFS_1"/>
    <property type="match status" value="1"/>
</dbReference>
<evidence type="ECO:0000256" key="3">
    <source>
        <dbReference type="ARBA" id="ARBA00022692"/>
    </source>
</evidence>
<evidence type="ECO:0000256" key="4">
    <source>
        <dbReference type="ARBA" id="ARBA00022989"/>
    </source>
</evidence>
<dbReference type="GO" id="GO:0022857">
    <property type="term" value="F:transmembrane transporter activity"/>
    <property type="evidence" value="ECO:0007669"/>
    <property type="project" value="InterPro"/>
</dbReference>
<gene>
    <name evidence="8" type="ORF">CHH67_07170</name>
</gene>
<dbReference type="InterPro" id="IPR020846">
    <property type="entry name" value="MFS_dom"/>
</dbReference>
<feature type="transmembrane region" description="Helical" evidence="6">
    <location>
        <begin position="102"/>
        <end position="125"/>
    </location>
</feature>
<feature type="domain" description="Major facilitator superfamily (MFS) profile" evidence="7">
    <location>
        <begin position="1"/>
        <end position="398"/>
    </location>
</feature>
<feature type="transmembrane region" description="Helical" evidence="6">
    <location>
        <begin position="285"/>
        <end position="304"/>
    </location>
</feature>
<sequence length="412" mass="44910">MASTRSASHVPFQLGRFYAHTVLVNFLLWLPMWIIFLQQVRGMSLGLIGIMQGVGFVIAAIAEVPAGAIADRYGRKVSLFIGAAAFGVLTILYGIVSWVPLLFVIHIMWSVAQTFFSGTDVAMLYDGLKHAGREQEYSKVMGRYTAIVQGTQAAAALIGSFLANYSMLQPFMWSGMACIVGGLLLFKFREPPVEQPSKERRGMLAELKDALQLSVQLNTLRNFIMFSTILSLPTFMLLFFFVQPYVLSSSISVGWVGTVILLLRLASITGAALSHRLTKGMKDPVILLLLPVIMTVCLAVAGFVPVIWGIVVLSLMGFCSSALRPALTTMLNRMIPSNRRATVLSMQSLLFTLLLAGTQTVLSSVVDEYGFPALFFILSALVAVTGALFLLFNLRSVQQHTAQPSSTMSSDG</sequence>